<comment type="caution">
    <text evidence="2">The sequence shown here is derived from an EMBL/GenBank/DDBJ whole genome shotgun (WGS) entry which is preliminary data.</text>
</comment>
<dbReference type="AlphaFoldDB" id="A0A8J5VN67"/>
<reference evidence="2" key="1">
    <citation type="journal article" date="2021" name="bioRxiv">
        <title>Whole Genome Assembly and Annotation of Northern Wild Rice, Zizania palustris L., Supports a Whole Genome Duplication in the Zizania Genus.</title>
        <authorList>
            <person name="Haas M."/>
            <person name="Kono T."/>
            <person name="Macchietto M."/>
            <person name="Millas R."/>
            <person name="McGilp L."/>
            <person name="Shao M."/>
            <person name="Duquette J."/>
            <person name="Hirsch C.N."/>
            <person name="Kimball J."/>
        </authorList>
    </citation>
    <scope>NUCLEOTIDE SEQUENCE</scope>
    <source>
        <tissue evidence="2">Fresh leaf tissue</tissue>
    </source>
</reference>
<dbReference type="EMBL" id="JAAALK010000285">
    <property type="protein sequence ID" value="KAG8064681.1"/>
    <property type="molecule type" value="Genomic_DNA"/>
</dbReference>
<organism evidence="2 3">
    <name type="scientific">Zizania palustris</name>
    <name type="common">Northern wild rice</name>
    <dbReference type="NCBI Taxonomy" id="103762"/>
    <lineage>
        <taxon>Eukaryota</taxon>
        <taxon>Viridiplantae</taxon>
        <taxon>Streptophyta</taxon>
        <taxon>Embryophyta</taxon>
        <taxon>Tracheophyta</taxon>
        <taxon>Spermatophyta</taxon>
        <taxon>Magnoliopsida</taxon>
        <taxon>Liliopsida</taxon>
        <taxon>Poales</taxon>
        <taxon>Poaceae</taxon>
        <taxon>BOP clade</taxon>
        <taxon>Oryzoideae</taxon>
        <taxon>Oryzeae</taxon>
        <taxon>Zizaniinae</taxon>
        <taxon>Zizania</taxon>
    </lineage>
</organism>
<accession>A0A8J5VN67</accession>
<gene>
    <name evidence="1" type="ORF">GUJ93_ZPchr0004g39698</name>
    <name evidence="2" type="ORF">GUJ93_ZPchr0004g40229</name>
</gene>
<keyword evidence="3" id="KW-1185">Reference proteome</keyword>
<dbReference type="PANTHER" id="PTHR34788:SF7">
    <property type="entry name" value="OS04G0445900 PROTEIN"/>
    <property type="match status" value="1"/>
</dbReference>
<evidence type="ECO:0000313" key="2">
    <source>
        <dbReference type="EMBL" id="KAG8064681.1"/>
    </source>
</evidence>
<dbReference type="Proteomes" id="UP000729402">
    <property type="component" value="Unassembled WGS sequence"/>
</dbReference>
<dbReference type="OrthoDB" id="684081at2759"/>
<evidence type="ECO:0000313" key="1">
    <source>
        <dbReference type="EMBL" id="KAG8064676.1"/>
    </source>
</evidence>
<protein>
    <submittedName>
        <fullName evidence="2">Uncharacterized protein</fullName>
    </submittedName>
</protein>
<dbReference type="EMBL" id="JAAALK010000285">
    <property type="protein sequence ID" value="KAG8064676.1"/>
    <property type="molecule type" value="Genomic_DNA"/>
</dbReference>
<dbReference type="PANTHER" id="PTHR34788">
    <property type="entry name" value="F15I1.22"/>
    <property type="match status" value="1"/>
</dbReference>
<reference evidence="2" key="2">
    <citation type="submission" date="2021-02" db="EMBL/GenBank/DDBJ databases">
        <authorList>
            <person name="Kimball J.A."/>
            <person name="Haas M.W."/>
            <person name="Macchietto M."/>
            <person name="Kono T."/>
            <person name="Duquette J."/>
            <person name="Shao M."/>
        </authorList>
    </citation>
    <scope>NUCLEOTIDE SEQUENCE</scope>
    <source>
        <tissue evidence="2">Fresh leaf tissue</tissue>
    </source>
</reference>
<sequence>MGEAPAACSDSSVVVPRRAAAGHYFRLPRRGRRRVLVARLGGGGGGMSVRPLIRLGWLRRAVWRLAELCVASLSRPLGVPDTPPPWTGIEPYFAAPFLPAVLVRRAGKDY</sequence>
<proteinExistence type="predicted"/>
<evidence type="ECO:0000313" key="3">
    <source>
        <dbReference type="Proteomes" id="UP000729402"/>
    </source>
</evidence>
<name>A0A8J5VN67_ZIZPA</name>